<name>A0AAD6FC98_9TELE</name>
<gene>
    <name evidence="1" type="ORF">JOQ06_005019</name>
</gene>
<protein>
    <submittedName>
        <fullName evidence="1">Uncharacterized protein</fullName>
    </submittedName>
</protein>
<sequence>MHTLLKLSGNWVNELSVTFHRPGHEAGGRPASLGILWDRWWTCSALLARHNNRP</sequence>
<dbReference type="AlphaFoldDB" id="A0AAD6FC98"/>
<reference evidence="1" key="1">
    <citation type="submission" date="2022-11" db="EMBL/GenBank/DDBJ databases">
        <title>Chromosome-level genome of Pogonophryne albipinna.</title>
        <authorList>
            <person name="Jo E."/>
        </authorList>
    </citation>
    <scope>NUCLEOTIDE SEQUENCE</scope>
    <source>
        <strain evidence="1">SGF0006</strain>
        <tissue evidence="1">Muscle</tissue>
    </source>
</reference>
<comment type="caution">
    <text evidence="1">The sequence shown here is derived from an EMBL/GenBank/DDBJ whole genome shotgun (WGS) entry which is preliminary data.</text>
</comment>
<evidence type="ECO:0000313" key="2">
    <source>
        <dbReference type="Proteomes" id="UP001219934"/>
    </source>
</evidence>
<organism evidence="1 2">
    <name type="scientific">Pogonophryne albipinna</name>
    <dbReference type="NCBI Taxonomy" id="1090488"/>
    <lineage>
        <taxon>Eukaryota</taxon>
        <taxon>Metazoa</taxon>
        <taxon>Chordata</taxon>
        <taxon>Craniata</taxon>
        <taxon>Vertebrata</taxon>
        <taxon>Euteleostomi</taxon>
        <taxon>Actinopterygii</taxon>
        <taxon>Neopterygii</taxon>
        <taxon>Teleostei</taxon>
        <taxon>Neoteleostei</taxon>
        <taxon>Acanthomorphata</taxon>
        <taxon>Eupercaria</taxon>
        <taxon>Perciformes</taxon>
        <taxon>Notothenioidei</taxon>
        <taxon>Pogonophryne</taxon>
    </lineage>
</organism>
<feature type="non-terminal residue" evidence="1">
    <location>
        <position position="54"/>
    </location>
</feature>
<accession>A0AAD6FC98</accession>
<proteinExistence type="predicted"/>
<evidence type="ECO:0000313" key="1">
    <source>
        <dbReference type="EMBL" id="KAJ4929411.1"/>
    </source>
</evidence>
<dbReference type="Proteomes" id="UP001219934">
    <property type="component" value="Unassembled WGS sequence"/>
</dbReference>
<dbReference type="EMBL" id="JAPTMU010000017">
    <property type="protein sequence ID" value="KAJ4929411.1"/>
    <property type="molecule type" value="Genomic_DNA"/>
</dbReference>
<keyword evidence="2" id="KW-1185">Reference proteome</keyword>